<dbReference type="PROSITE" id="PS50082">
    <property type="entry name" value="WD_REPEATS_2"/>
    <property type="match status" value="3"/>
</dbReference>
<feature type="non-terminal residue" evidence="5">
    <location>
        <position position="1"/>
    </location>
</feature>
<feature type="region of interest" description="Disordered" evidence="4">
    <location>
        <begin position="833"/>
        <end position="923"/>
    </location>
</feature>
<dbReference type="SUPFAM" id="SSF48452">
    <property type="entry name" value="TPR-like"/>
    <property type="match status" value="1"/>
</dbReference>
<feature type="region of interest" description="Disordered" evidence="4">
    <location>
        <begin position="538"/>
        <end position="583"/>
    </location>
</feature>
<dbReference type="Gene3D" id="1.25.40.10">
    <property type="entry name" value="Tetratricopeptide repeat domain"/>
    <property type="match status" value="1"/>
</dbReference>
<feature type="region of interest" description="Disordered" evidence="4">
    <location>
        <begin position="955"/>
        <end position="1088"/>
    </location>
</feature>
<evidence type="ECO:0000256" key="3">
    <source>
        <dbReference type="PROSITE-ProRule" id="PRU00221"/>
    </source>
</evidence>
<feature type="compositionally biased region" description="Low complexity" evidence="4">
    <location>
        <begin position="994"/>
        <end position="1007"/>
    </location>
</feature>
<dbReference type="InterPro" id="IPR036322">
    <property type="entry name" value="WD40_repeat_dom_sf"/>
</dbReference>
<proteinExistence type="predicted"/>
<dbReference type="SUPFAM" id="SSF50978">
    <property type="entry name" value="WD40 repeat-like"/>
    <property type="match status" value="1"/>
</dbReference>
<evidence type="ECO:0000313" key="5">
    <source>
        <dbReference type="EMBL" id="KAA0198708.1"/>
    </source>
</evidence>
<dbReference type="PROSITE" id="PS50294">
    <property type="entry name" value="WD_REPEATS_REGION"/>
    <property type="match status" value="1"/>
</dbReference>
<sequence>IITPAYFVRRNHVNRQSINRLGLEKSLEGHQSCVNCLEWDGRGSRLASGSDDCCLLIWDPFEHKHVFAMNTGHTGNIFSVKFMPNLNEYILVTGAADAKVRVHDISRMETRHVFSCHTSRIKRLATTPSEPFLFWSASEDGTVRQFDLRETSQIEGARTRNVLVNLRTSGWFAEAKCLALNPFRAEMLAVGGNDPYVHLYDRRKLTLHAFTQLVAARVRHRFAPNAVETGFTDSGSVEVPPDAVRYYVPGHLPSEDSYRNMNVTCVSFSPDGDELLVNLGGDHIYLYNLNHYRAPFTCSQSGSSGLTNAANHGKDVTVSASDSAPRVRPDAHCLYDCPLFSCEHHSLDSSAPKSPHCDRCSLVDQGSAQAACLVKARAFVAAVRAYNELIDKWPDEPQLYTGRATALLKRGWSGDAYSALLDCQTTLKLTDRVSSGSNSARDSSTPTRNTSARDCVRITALLLSARCLLRLDWVLGARVMLNKARQESPMLCKTNHCDQSVPEAPKPPMNGIHRTVNSVSERGLEKFFIMLETEIRSREKEAERKQRAEAKIREHSSPKRSNRTDPDGGRSSQSEVPRNPDRFLKPSWTSVVLEEVVRFASSDQSEVPTANEPPREPAVVDTTNSGSTGAVTEPHSSPEATSANAHDSFDLPDDVIWLPSPAGSTSSRSASPTPLCSCLACLTSSSNLENGGEAIRCAKASDFTQRFLGHCNKITDIKEANFFGGHGQYIVAGSDCGSIFIWDRPTTNTVRILDADSSTVNCVQPHPSICLLASSGIDSVVRLWSPRPEDDPEDSRVIKDHVGAAERNQRRSVTDPLEFVFLNMGYGISGLDAGFNRRRSRRPRAGRRGERNNSPPCETATQRRDRRRSKSSSDADGDFEVRIEFDANVMNHEDGDDGSESLGSLDETVNEDYDNPDDLDDMPEARGAVVYSGQPTSSVTLETNGVTQSQEVDSALGRMESDTCPLSSQRVGRQGRRSRSEAVSNRPTTAVTDSTTNNSASQSSSTKTKSKRARNELMSSAFQPPIACSAFDDDDDDDDDERVEGGQSSTDSDNPTRTHSNSSNHRTQSSSASVRRSATSSHAQSAVTPLSTLRSVLHTGDHFFLFGAPPNADRRPRRRERRTPTGHGARNENPDDDENVVSEIPCS</sequence>
<keyword evidence="6" id="KW-1185">Reference proteome</keyword>
<feature type="region of interest" description="Disordered" evidence="4">
    <location>
        <begin position="1104"/>
        <end position="1147"/>
    </location>
</feature>
<feature type="compositionally biased region" description="Polar residues" evidence="4">
    <location>
        <begin position="981"/>
        <end position="993"/>
    </location>
</feature>
<evidence type="ECO:0000256" key="1">
    <source>
        <dbReference type="ARBA" id="ARBA00022574"/>
    </source>
</evidence>
<name>A0A8E0S1I7_9TREM</name>
<dbReference type="Pfam" id="PF00400">
    <property type="entry name" value="WD40"/>
    <property type="match status" value="5"/>
</dbReference>
<dbReference type="InterPro" id="IPR045151">
    <property type="entry name" value="DCAF8"/>
</dbReference>
<dbReference type="Gene3D" id="2.130.10.10">
    <property type="entry name" value="YVTN repeat-like/Quinoprotein amine dehydrogenase"/>
    <property type="match status" value="2"/>
</dbReference>
<dbReference type="AlphaFoldDB" id="A0A8E0S1I7"/>
<feature type="repeat" description="WD" evidence="3">
    <location>
        <begin position="753"/>
        <end position="785"/>
    </location>
</feature>
<keyword evidence="2" id="KW-0677">Repeat</keyword>
<comment type="caution">
    <text evidence="5">The sequence shown here is derived from an EMBL/GenBank/DDBJ whole genome shotgun (WGS) entry which is preliminary data.</text>
</comment>
<dbReference type="Proteomes" id="UP000728185">
    <property type="component" value="Unassembled WGS sequence"/>
</dbReference>
<feature type="compositionally biased region" description="Acidic residues" evidence="4">
    <location>
        <begin position="908"/>
        <end position="922"/>
    </location>
</feature>
<dbReference type="InterPro" id="IPR001680">
    <property type="entry name" value="WD40_rpt"/>
</dbReference>
<feature type="compositionally biased region" description="Polar residues" evidence="4">
    <location>
        <begin position="1046"/>
        <end position="1057"/>
    </location>
</feature>
<dbReference type="GO" id="GO:0045717">
    <property type="term" value="P:negative regulation of fatty acid biosynthetic process"/>
    <property type="evidence" value="ECO:0007669"/>
    <property type="project" value="TreeGrafter"/>
</dbReference>
<feature type="compositionally biased region" description="Polar residues" evidence="4">
    <location>
        <begin position="621"/>
        <end position="645"/>
    </location>
</feature>
<dbReference type="GO" id="GO:0005737">
    <property type="term" value="C:cytoplasm"/>
    <property type="evidence" value="ECO:0007669"/>
    <property type="project" value="TreeGrafter"/>
</dbReference>
<dbReference type="GO" id="GO:0080008">
    <property type="term" value="C:Cul4-RING E3 ubiquitin ligase complex"/>
    <property type="evidence" value="ECO:0007669"/>
    <property type="project" value="TreeGrafter"/>
</dbReference>
<feature type="repeat" description="WD" evidence="3">
    <location>
        <begin position="70"/>
        <end position="113"/>
    </location>
</feature>
<keyword evidence="1 3" id="KW-0853">WD repeat</keyword>
<evidence type="ECO:0000313" key="6">
    <source>
        <dbReference type="Proteomes" id="UP000728185"/>
    </source>
</evidence>
<feature type="compositionally biased region" description="Low complexity" evidence="4">
    <location>
        <begin position="1058"/>
        <end position="1081"/>
    </location>
</feature>
<feature type="compositionally biased region" description="Acidic residues" evidence="4">
    <location>
        <begin position="1031"/>
        <end position="1042"/>
    </location>
</feature>
<feature type="compositionally biased region" description="Basic residues" evidence="4">
    <location>
        <begin position="836"/>
        <end position="846"/>
    </location>
</feature>
<organism evidence="5 6">
    <name type="scientific">Fasciolopsis buskii</name>
    <dbReference type="NCBI Taxonomy" id="27845"/>
    <lineage>
        <taxon>Eukaryota</taxon>
        <taxon>Metazoa</taxon>
        <taxon>Spiralia</taxon>
        <taxon>Lophotrochozoa</taxon>
        <taxon>Platyhelminthes</taxon>
        <taxon>Trematoda</taxon>
        <taxon>Digenea</taxon>
        <taxon>Plagiorchiida</taxon>
        <taxon>Echinostomata</taxon>
        <taxon>Echinostomatoidea</taxon>
        <taxon>Fasciolidae</taxon>
        <taxon>Fasciolopsis</taxon>
    </lineage>
</organism>
<dbReference type="PANTHER" id="PTHR15574:SF40">
    <property type="entry name" value="WD AND TETRATRICOPEPTIDE REPEATS PROTEIN 1"/>
    <property type="match status" value="1"/>
</dbReference>
<feature type="region of interest" description="Disordered" evidence="4">
    <location>
        <begin position="600"/>
        <end position="648"/>
    </location>
</feature>
<dbReference type="OrthoDB" id="4869960at2759"/>
<dbReference type="GO" id="GO:0000502">
    <property type="term" value="C:proteasome complex"/>
    <property type="evidence" value="ECO:0007669"/>
    <property type="project" value="UniProtKB-KW"/>
</dbReference>
<protein>
    <submittedName>
        <fullName evidence="5">26S proteasome non-ATPase regulatory subunit 7</fullName>
    </submittedName>
</protein>
<keyword evidence="5" id="KW-0647">Proteasome</keyword>
<dbReference type="InterPro" id="IPR011990">
    <property type="entry name" value="TPR-like_helical_dom_sf"/>
</dbReference>
<evidence type="ECO:0000256" key="4">
    <source>
        <dbReference type="SAM" id="MobiDB-lite"/>
    </source>
</evidence>
<dbReference type="InterPro" id="IPR015943">
    <property type="entry name" value="WD40/YVTN_repeat-like_dom_sf"/>
</dbReference>
<accession>A0A8E0S1I7</accession>
<dbReference type="PANTHER" id="PTHR15574">
    <property type="entry name" value="WD REPEAT DOMAIN-CONTAINING FAMILY"/>
    <property type="match status" value="1"/>
</dbReference>
<dbReference type="SMART" id="SM00320">
    <property type="entry name" value="WD40"/>
    <property type="match status" value="7"/>
</dbReference>
<dbReference type="EMBL" id="LUCM01001559">
    <property type="protein sequence ID" value="KAA0198708.1"/>
    <property type="molecule type" value="Genomic_DNA"/>
</dbReference>
<feature type="repeat" description="WD" evidence="3">
    <location>
        <begin position="27"/>
        <end position="59"/>
    </location>
</feature>
<evidence type="ECO:0000256" key="2">
    <source>
        <dbReference type="ARBA" id="ARBA00022737"/>
    </source>
</evidence>
<gene>
    <name evidence="5" type="ORF">FBUS_05875</name>
</gene>
<reference evidence="5" key="1">
    <citation type="submission" date="2019-05" db="EMBL/GenBank/DDBJ databases">
        <title>Annotation for the trematode Fasciolopsis buski.</title>
        <authorList>
            <person name="Choi Y.-J."/>
        </authorList>
    </citation>
    <scope>NUCLEOTIDE SEQUENCE</scope>
    <source>
        <strain evidence="5">HT</strain>
        <tissue evidence="5">Whole worm</tissue>
    </source>
</reference>
<feature type="compositionally biased region" description="Basic and acidic residues" evidence="4">
    <location>
        <begin position="538"/>
        <end position="568"/>
    </location>
</feature>